<dbReference type="AlphaFoldDB" id="A0A6F8XM50"/>
<name>A0A6F8XM50_9ACTN</name>
<dbReference type="PANTHER" id="PTHR43477:SF1">
    <property type="entry name" value="DIHYDROANTICAPSIN 7-DEHYDROGENASE"/>
    <property type="match status" value="1"/>
</dbReference>
<dbReference type="GO" id="GO:0016491">
    <property type="term" value="F:oxidoreductase activity"/>
    <property type="evidence" value="ECO:0007669"/>
    <property type="project" value="UniProtKB-KW"/>
</dbReference>
<dbReference type="InterPro" id="IPR051122">
    <property type="entry name" value="SDR_DHRS6-like"/>
</dbReference>
<comment type="similarity">
    <text evidence="1">Belongs to the short-chain dehydrogenases/reductases (SDR) family.</text>
</comment>
<dbReference type="PANTHER" id="PTHR43477">
    <property type="entry name" value="DIHYDROANTICAPSIN 7-DEHYDROGENASE"/>
    <property type="match status" value="1"/>
</dbReference>
<dbReference type="Proteomes" id="UP000502508">
    <property type="component" value="Chromosome"/>
</dbReference>
<dbReference type="RefSeq" id="WP_197938008.1">
    <property type="nucleotide sequence ID" value="NZ_AP022870.1"/>
</dbReference>
<evidence type="ECO:0000313" key="3">
    <source>
        <dbReference type="EMBL" id="BCB74868.1"/>
    </source>
</evidence>
<evidence type="ECO:0000313" key="4">
    <source>
        <dbReference type="Proteomes" id="UP000502508"/>
    </source>
</evidence>
<dbReference type="CDD" id="cd05233">
    <property type="entry name" value="SDR_c"/>
    <property type="match status" value="1"/>
</dbReference>
<gene>
    <name evidence="3" type="ORF">Pflav_012780</name>
</gene>
<dbReference type="InterPro" id="IPR002347">
    <property type="entry name" value="SDR_fam"/>
</dbReference>
<dbReference type="EMBL" id="AP022870">
    <property type="protein sequence ID" value="BCB74868.1"/>
    <property type="molecule type" value="Genomic_DNA"/>
</dbReference>
<dbReference type="PRINTS" id="PR00081">
    <property type="entry name" value="GDHRDH"/>
</dbReference>
<dbReference type="KEGG" id="pfla:Pflav_012780"/>
<keyword evidence="4" id="KW-1185">Reference proteome</keyword>
<dbReference type="Gene3D" id="3.40.50.720">
    <property type="entry name" value="NAD(P)-binding Rossmann-like Domain"/>
    <property type="match status" value="1"/>
</dbReference>
<dbReference type="InterPro" id="IPR036291">
    <property type="entry name" value="NAD(P)-bd_dom_sf"/>
</dbReference>
<dbReference type="Pfam" id="PF00106">
    <property type="entry name" value="adh_short"/>
    <property type="match status" value="1"/>
</dbReference>
<reference evidence="3 4" key="1">
    <citation type="submission" date="2020-03" db="EMBL/GenBank/DDBJ databases">
        <title>Whole genome shotgun sequence of Phytohabitans flavus NBRC 107702.</title>
        <authorList>
            <person name="Komaki H."/>
            <person name="Tamura T."/>
        </authorList>
    </citation>
    <scope>NUCLEOTIDE SEQUENCE [LARGE SCALE GENOMIC DNA]</scope>
    <source>
        <strain evidence="3 4">NBRC 107702</strain>
    </source>
</reference>
<organism evidence="3 4">
    <name type="scientific">Phytohabitans flavus</name>
    <dbReference type="NCBI Taxonomy" id="1076124"/>
    <lineage>
        <taxon>Bacteria</taxon>
        <taxon>Bacillati</taxon>
        <taxon>Actinomycetota</taxon>
        <taxon>Actinomycetes</taxon>
        <taxon>Micromonosporales</taxon>
        <taxon>Micromonosporaceae</taxon>
    </lineage>
</organism>
<accession>A0A6F8XM50</accession>
<proteinExistence type="inferred from homology"/>
<evidence type="ECO:0000256" key="2">
    <source>
        <dbReference type="ARBA" id="ARBA00023002"/>
    </source>
</evidence>
<keyword evidence="2" id="KW-0560">Oxidoreductase</keyword>
<protein>
    <submittedName>
        <fullName evidence="3">Short-chain dehydrogenase</fullName>
    </submittedName>
</protein>
<reference evidence="3 4" key="2">
    <citation type="submission" date="2020-03" db="EMBL/GenBank/DDBJ databases">
        <authorList>
            <person name="Ichikawa N."/>
            <person name="Kimura A."/>
            <person name="Kitahashi Y."/>
            <person name="Uohara A."/>
        </authorList>
    </citation>
    <scope>NUCLEOTIDE SEQUENCE [LARGE SCALE GENOMIC DNA]</scope>
    <source>
        <strain evidence="3 4">NBRC 107702</strain>
    </source>
</reference>
<dbReference type="SUPFAM" id="SSF51735">
    <property type="entry name" value="NAD(P)-binding Rossmann-fold domains"/>
    <property type="match status" value="1"/>
</dbReference>
<evidence type="ECO:0000256" key="1">
    <source>
        <dbReference type="ARBA" id="ARBA00006484"/>
    </source>
</evidence>
<sequence length="260" mass="26931">MREHIGTGDGMANDAITGSTAVVTGASRGFGRVIGAALAEAGARVVGVARDGAPLAELQARYGDQFTPVAADAADPVVAGKLIDEHRPRIVVLSAGANPLARPLHQHTWETFSRTWEVDVQQAFNWSREALLAPLEPGSTVVAVSSGAALRGSPLSGGYAGAKATVRFIAAYAAEESAREGLGIRFIALLPQLTAATDLGRDGVAAYARRAGVDVARFVERSGFTLTPDQVAKSVLDLASDPSFDKVAYLVTPAGTNPVN</sequence>